<organism evidence="2 3">
    <name type="scientific">Hwangdonia seohaensis</name>
    <dbReference type="NCBI Taxonomy" id="1240727"/>
    <lineage>
        <taxon>Bacteria</taxon>
        <taxon>Pseudomonadati</taxon>
        <taxon>Bacteroidota</taxon>
        <taxon>Flavobacteriia</taxon>
        <taxon>Flavobacteriales</taxon>
        <taxon>Flavobacteriaceae</taxon>
        <taxon>Hwangdonia</taxon>
    </lineage>
</organism>
<accession>A0ABW3R7C2</accession>
<protein>
    <submittedName>
        <fullName evidence="2">Uncharacterized protein</fullName>
    </submittedName>
</protein>
<keyword evidence="3" id="KW-1185">Reference proteome</keyword>
<gene>
    <name evidence="2" type="ORF">ACFQ2E_00445</name>
</gene>
<dbReference type="RefSeq" id="WP_311935017.1">
    <property type="nucleotide sequence ID" value="NZ_JAVSCK010000001.1"/>
</dbReference>
<sequence>MKKTVLFLIGFLWLNVCNAQVVSNFYPDGNASDQIGFSSKITKSAKILTLPTFDFEKMKDEDQKELDELEPYRFGKDFEANISLANGEWKEISNGRIWSMSFRSKNAYSLNLI</sequence>
<comment type="caution">
    <text evidence="2">The sequence shown here is derived from an EMBL/GenBank/DDBJ whole genome shotgun (WGS) entry which is preliminary data.</text>
</comment>
<evidence type="ECO:0000313" key="2">
    <source>
        <dbReference type="EMBL" id="MFD1160862.1"/>
    </source>
</evidence>
<proteinExistence type="predicted"/>
<name>A0ABW3R7C2_9FLAO</name>
<feature type="chain" id="PRO_5047344237" evidence="1">
    <location>
        <begin position="20"/>
        <end position="113"/>
    </location>
</feature>
<evidence type="ECO:0000313" key="3">
    <source>
        <dbReference type="Proteomes" id="UP001597163"/>
    </source>
</evidence>
<evidence type="ECO:0000256" key="1">
    <source>
        <dbReference type="SAM" id="SignalP"/>
    </source>
</evidence>
<dbReference type="Proteomes" id="UP001597163">
    <property type="component" value="Unassembled WGS sequence"/>
</dbReference>
<keyword evidence="1" id="KW-0732">Signal</keyword>
<feature type="signal peptide" evidence="1">
    <location>
        <begin position="1"/>
        <end position="19"/>
    </location>
</feature>
<reference evidence="3" key="1">
    <citation type="journal article" date="2019" name="Int. J. Syst. Evol. Microbiol.">
        <title>The Global Catalogue of Microorganisms (GCM) 10K type strain sequencing project: providing services to taxonomists for standard genome sequencing and annotation.</title>
        <authorList>
            <consortium name="The Broad Institute Genomics Platform"/>
            <consortium name="The Broad Institute Genome Sequencing Center for Infectious Disease"/>
            <person name="Wu L."/>
            <person name="Ma J."/>
        </authorList>
    </citation>
    <scope>NUCLEOTIDE SEQUENCE [LARGE SCALE GENOMIC DNA]</scope>
    <source>
        <strain evidence="3">CCUG 63246</strain>
    </source>
</reference>
<dbReference type="EMBL" id="JBHTLJ010000001">
    <property type="protein sequence ID" value="MFD1160862.1"/>
    <property type="molecule type" value="Genomic_DNA"/>
</dbReference>